<accession>A0A819HZU0</accession>
<comment type="caution">
    <text evidence="1">The sequence shown here is derived from an EMBL/GenBank/DDBJ whole genome shotgun (WGS) entry which is preliminary data.</text>
</comment>
<evidence type="ECO:0000313" key="1">
    <source>
        <dbReference type="EMBL" id="CAF3906058.1"/>
    </source>
</evidence>
<dbReference type="AlphaFoldDB" id="A0A819HZU0"/>
<dbReference type="InterPro" id="IPR036425">
    <property type="entry name" value="MoaB/Mog-like_dom_sf"/>
</dbReference>
<name>A0A819HZU0_9BILA</name>
<organism evidence="1 2">
    <name type="scientific">Rotaria magnacalcarata</name>
    <dbReference type="NCBI Taxonomy" id="392030"/>
    <lineage>
        <taxon>Eukaryota</taxon>
        <taxon>Metazoa</taxon>
        <taxon>Spiralia</taxon>
        <taxon>Gnathifera</taxon>
        <taxon>Rotifera</taxon>
        <taxon>Eurotatoria</taxon>
        <taxon>Bdelloidea</taxon>
        <taxon>Philodinida</taxon>
        <taxon>Philodinidae</taxon>
        <taxon>Rotaria</taxon>
    </lineage>
</organism>
<protein>
    <submittedName>
        <fullName evidence="1">Uncharacterized protein</fullName>
    </submittedName>
</protein>
<sequence>MSGTLAVPSAGSSRTLIETLLKLCDELRSNLILTTGETGSCPDDITPEFNQSIDPRPEYIRVIIIEWSIKLSTPGAHILVWVGVFVDCILNWYPHSQAIYFVDHKTPCREKTTPPFIVVNEIQGCQIENSKIEKCRNFFPKIGKNRKVVV</sequence>
<dbReference type="SUPFAM" id="SSF53218">
    <property type="entry name" value="Molybdenum cofactor biosynthesis proteins"/>
    <property type="match status" value="1"/>
</dbReference>
<reference evidence="1" key="1">
    <citation type="submission" date="2021-02" db="EMBL/GenBank/DDBJ databases">
        <authorList>
            <person name="Nowell W R."/>
        </authorList>
    </citation>
    <scope>NUCLEOTIDE SEQUENCE</scope>
</reference>
<dbReference type="Gene3D" id="3.40.980.10">
    <property type="entry name" value="MoaB/Mog-like domain"/>
    <property type="match status" value="1"/>
</dbReference>
<dbReference type="EMBL" id="CAJOBF010001048">
    <property type="protein sequence ID" value="CAF3906058.1"/>
    <property type="molecule type" value="Genomic_DNA"/>
</dbReference>
<dbReference type="Proteomes" id="UP000663842">
    <property type="component" value="Unassembled WGS sequence"/>
</dbReference>
<evidence type="ECO:0000313" key="2">
    <source>
        <dbReference type="Proteomes" id="UP000663842"/>
    </source>
</evidence>
<proteinExistence type="predicted"/>
<gene>
    <name evidence="1" type="ORF">UXM345_LOCUS10809</name>
</gene>